<name>A0AAW0C9X5_9AGAR</name>
<accession>A0AAW0C9X5</accession>
<keyword evidence="3" id="KW-1185">Reference proteome</keyword>
<comment type="caution">
    <text evidence="2">The sequence shown here is derived from an EMBL/GenBank/DDBJ whole genome shotgun (WGS) entry which is preliminary data.</text>
</comment>
<sequence>MASMYADDYDDEYGEPNWRMHSSMSQNSRVNGGNCRPMVSAMADGVDDAEVGLMASLCDETARDELRMCAAGGDSRTTAPVGTNENILLTCILLHVLSTEQNPALPHSLSHAHHQLAT</sequence>
<dbReference type="EMBL" id="JAWWNJ010000038">
    <property type="protein sequence ID" value="KAK7021445.1"/>
    <property type="molecule type" value="Genomic_DNA"/>
</dbReference>
<reference evidence="2 3" key="1">
    <citation type="journal article" date="2024" name="J Genomics">
        <title>Draft genome sequencing and assembly of Favolaschia claudopus CIRM-BRFM 2984 isolated from oak limbs.</title>
        <authorList>
            <person name="Navarro D."/>
            <person name="Drula E."/>
            <person name="Chaduli D."/>
            <person name="Cazenave R."/>
            <person name="Ahrendt S."/>
            <person name="Wang J."/>
            <person name="Lipzen A."/>
            <person name="Daum C."/>
            <person name="Barry K."/>
            <person name="Grigoriev I.V."/>
            <person name="Favel A."/>
            <person name="Rosso M.N."/>
            <person name="Martin F."/>
        </authorList>
    </citation>
    <scope>NUCLEOTIDE SEQUENCE [LARGE SCALE GENOMIC DNA]</scope>
    <source>
        <strain evidence="2 3">CIRM-BRFM 2984</strain>
    </source>
</reference>
<evidence type="ECO:0000313" key="3">
    <source>
        <dbReference type="Proteomes" id="UP001362999"/>
    </source>
</evidence>
<proteinExistence type="predicted"/>
<protein>
    <submittedName>
        <fullName evidence="2">Uncharacterized protein</fullName>
    </submittedName>
</protein>
<organism evidence="2 3">
    <name type="scientific">Favolaschia claudopus</name>
    <dbReference type="NCBI Taxonomy" id="2862362"/>
    <lineage>
        <taxon>Eukaryota</taxon>
        <taxon>Fungi</taxon>
        <taxon>Dikarya</taxon>
        <taxon>Basidiomycota</taxon>
        <taxon>Agaricomycotina</taxon>
        <taxon>Agaricomycetes</taxon>
        <taxon>Agaricomycetidae</taxon>
        <taxon>Agaricales</taxon>
        <taxon>Marasmiineae</taxon>
        <taxon>Mycenaceae</taxon>
        <taxon>Favolaschia</taxon>
    </lineage>
</organism>
<gene>
    <name evidence="2" type="ORF">R3P38DRAFT_3184589</name>
    <name evidence="1" type="ORF">R3P38DRAFT_3196122</name>
</gene>
<evidence type="ECO:0000313" key="1">
    <source>
        <dbReference type="EMBL" id="KAK7021445.1"/>
    </source>
</evidence>
<dbReference type="AlphaFoldDB" id="A0AAW0C9X5"/>
<dbReference type="EMBL" id="JAWWNJ010000020">
    <property type="protein sequence ID" value="KAK7035057.1"/>
    <property type="molecule type" value="Genomic_DNA"/>
</dbReference>
<evidence type="ECO:0000313" key="2">
    <source>
        <dbReference type="EMBL" id="KAK7035057.1"/>
    </source>
</evidence>
<dbReference type="Proteomes" id="UP001362999">
    <property type="component" value="Unassembled WGS sequence"/>
</dbReference>